<accession>A0A4R6SYB0</accession>
<dbReference type="OrthoDB" id="660780at2"/>
<keyword evidence="3" id="KW-1185">Reference proteome</keyword>
<keyword evidence="1" id="KW-0472">Membrane</keyword>
<evidence type="ECO:0000256" key="1">
    <source>
        <dbReference type="SAM" id="Phobius"/>
    </source>
</evidence>
<feature type="transmembrane region" description="Helical" evidence="1">
    <location>
        <begin position="332"/>
        <end position="353"/>
    </location>
</feature>
<dbReference type="AlphaFoldDB" id="A0A4R6SYB0"/>
<keyword evidence="1" id="KW-1133">Transmembrane helix</keyword>
<feature type="transmembrane region" description="Helical" evidence="1">
    <location>
        <begin position="127"/>
        <end position="149"/>
    </location>
</feature>
<gene>
    <name evidence="2" type="ORF">ATK78_0151</name>
</gene>
<reference evidence="2 3" key="1">
    <citation type="submission" date="2019-03" db="EMBL/GenBank/DDBJ databases">
        <title>Genomic Encyclopedia of Archaeal and Bacterial Type Strains, Phase II (KMG-II): from individual species to whole genera.</title>
        <authorList>
            <person name="Goeker M."/>
        </authorList>
    </citation>
    <scope>NUCLEOTIDE SEQUENCE [LARGE SCALE GENOMIC DNA]</scope>
    <source>
        <strain evidence="2 3">DSM 19035</strain>
    </source>
</reference>
<feature type="transmembrane region" description="Helical" evidence="1">
    <location>
        <begin position="96"/>
        <end position="115"/>
    </location>
</feature>
<keyword evidence="1" id="KW-0812">Transmembrane</keyword>
<sequence>MSNQLKPLTTLPFITCLLLLMVNDFYLKGAFHNTLTGKLSDFCGLFIFPIFWSALLPKRKLLIFFLTGLLFTYWKSDCATTFIDFFSAHFWPVQRIVDPTDLVAMVILPLAWYSVNRRITAIDFTPYLKFIHPYVISIVVLFAFCATSMPRYVQTFDQPQYVLFNSKALLDSNDYEGEYTIHRFDSLTVVEVNQITTTKRPVKSDDYNKNLFLTEIDKDIPIQMPAIQGEMPFDKITFLTLRTPGYQDLLRFKGARLDGKFIRKSGNHLLITGFYKNGIEDSVWTYLDTASTTVIKKTFVNGERTQIQKFDTDKLISSNRINTRADTITLKYIQLGVLTALAVLMIVLIIRNYRAAYPEVLKIKLVWKYLLCFILPFFVWLMHIGIAVFITDHYTETFDFIFNIFLIYIVTLPLFIIIVAWIKLRKQIDLLWYCLLFGLLYNVFLEYQMLIMLLPDV</sequence>
<dbReference type="EMBL" id="SNYC01000003">
    <property type="protein sequence ID" value="TDQ11037.1"/>
    <property type="molecule type" value="Genomic_DNA"/>
</dbReference>
<name>A0A4R6SYB0_9SPHI</name>
<feature type="transmembrane region" description="Helical" evidence="1">
    <location>
        <begin position="430"/>
        <end position="454"/>
    </location>
</feature>
<feature type="transmembrane region" description="Helical" evidence="1">
    <location>
        <begin position="39"/>
        <end position="56"/>
    </location>
</feature>
<protein>
    <submittedName>
        <fullName evidence="2">Uncharacterized protein</fullName>
    </submittedName>
</protein>
<dbReference type="RefSeq" id="WP_133574149.1">
    <property type="nucleotide sequence ID" value="NZ_SNYC01000003.1"/>
</dbReference>
<evidence type="ECO:0000313" key="3">
    <source>
        <dbReference type="Proteomes" id="UP000295620"/>
    </source>
</evidence>
<comment type="caution">
    <text evidence="2">The sequence shown here is derived from an EMBL/GenBank/DDBJ whole genome shotgun (WGS) entry which is preliminary data.</text>
</comment>
<organism evidence="2 3">
    <name type="scientific">Pedobacter metabolipauper</name>
    <dbReference type="NCBI Taxonomy" id="425513"/>
    <lineage>
        <taxon>Bacteria</taxon>
        <taxon>Pseudomonadati</taxon>
        <taxon>Bacteroidota</taxon>
        <taxon>Sphingobacteriia</taxon>
        <taxon>Sphingobacteriales</taxon>
        <taxon>Sphingobacteriaceae</taxon>
        <taxon>Pedobacter</taxon>
    </lineage>
</organism>
<feature type="transmembrane region" description="Helical" evidence="1">
    <location>
        <begin position="400"/>
        <end position="423"/>
    </location>
</feature>
<feature type="transmembrane region" description="Helical" evidence="1">
    <location>
        <begin position="7"/>
        <end position="27"/>
    </location>
</feature>
<dbReference type="Proteomes" id="UP000295620">
    <property type="component" value="Unassembled WGS sequence"/>
</dbReference>
<proteinExistence type="predicted"/>
<feature type="transmembrane region" description="Helical" evidence="1">
    <location>
        <begin position="365"/>
        <end position="388"/>
    </location>
</feature>
<feature type="transmembrane region" description="Helical" evidence="1">
    <location>
        <begin position="61"/>
        <end position="76"/>
    </location>
</feature>
<evidence type="ECO:0000313" key="2">
    <source>
        <dbReference type="EMBL" id="TDQ11037.1"/>
    </source>
</evidence>